<evidence type="ECO:0000313" key="2">
    <source>
        <dbReference type="EMBL" id="CAG5112482.1"/>
    </source>
</evidence>
<accession>A0ABN7T4H8</accession>
<name>A0ABN7T4H8_OIKDI</name>
<proteinExistence type="predicted"/>
<keyword evidence="3" id="KW-1185">Reference proteome</keyword>
<organism evidence="2 3">
    <name type="scientific">Oikopleura dioica</name>
    <name type="common">Tunicate</name>
    <dbReference type="NCBI Taxonomy" id="34765"/>
    <lineage>
        <taxon>Eukaryota</taxon>
        <taxon>Metazoa</taxon>
        <taxon>Chordata</taxon>
        <taxon>Tunicata</taxon>
        <taxon>Appendicularia</taxon>
        <taxon>Copelata</taxon>
        <taxon>Oikopleuridae</taxon>
        <taxon>Oikopleura</taxon>
    </lineage>
</organism>
<evidence type="ECO:0000313" key="3">
    <source>
        <dbReference type="Proteomes" id="UP001158576"/>
    </source>
</evidence>
<feature type="region of interest" description="Disordered" evidence="1">
    <location>
        <begin position="53"/>
        <end position="72"/>
    </location>
</feature>
<evidence type="ECO:0000256" key="1">
    <source>
        <dbReference type="SAM" id="MobiDB-lite"/>
    </source>
</evidence>
<reference evidence="2 3" key="1">
    <citation type="submission" date="2021-04" db="EMBL/GenBank/DDBJ databases">
        <authorList>
            <person name="Bliznina A."/>
        </authorList>
    </citation>
    <scope>NUCLEOTIDE SEQUENCE [LARGE SCALE GENOMIC DNA]</scope>
</reference>
<dbReference type="EMBL" id="OU015567">
    <property type="protein sequence ID" value="CAG5112482.1"/>
    <property type="molecule type" value="Genomic_DNA"/>
</dbReference>
<dbReference type="Proteomes" id="UP001158576">
    <property type="component" value="Chromosome 2"/>
</dbReference>
<protein>
    <submittedName>
        <fullName evidence="2">Oidioi.mRNA.OKI2018_I69.chr2.g6694.t1.cds</fullName>
    </submittedName>
</protein>
<gene>
    <name evidence="2" type="ORF">OKIOD_LOCUS15459</name>
</gene>
<sequence length="132" mass="15339">MQGFFFDEEDTIQEDIMEDSAFERQMALREFSKEIEKTDEFLKRSSVHTIISSTSRSIKSSPNGSLFELSRPSHCNSRKSMLINDVLADIVKTRRNDENKRRKTTKRMSVMSQSRLSTNFKGSMAEFNLQLD</sequence>